<keyword evidence="1 2" id="KW-0482">Metalloprotease</keyword>
<dbReference type="PANTHER" id="PTHR10127">
    <property type="entry name" value="DISCOIDIN, CUB, EGF, LAMININ , AND ZINC METALLOPROTEASE DOMAIN CONTAINING"/>
    <property type="match status" value="1"/>
</dbReference>
<feature type="active site" evidence="1">
    <location>
        <position position="114"/>
    </location>
</feature>
<dbReference type="InterPro" id="IPR001506">
    <property type="entry name" value="Peptidase_M12A"/>
</dbReference>
<keyword evidence="1 2" id="KW-0479">Metal-binding</keyword>
<keyword evidence="1 2" id="KW-0862">Zinc</keyword>
<proteinExistence type="predicted"/>
<comment type="cofactor">
    <cofactor evidence="1 2">
        <name>Zn(2+)</name>
        <dbReference type="ChEBI" id="CHEBI:29105"/>
    </cofactor>
    <text evidence="1 2">Binds 1 zinc ion per subunit.</text>
</comment>
<protein>
    <recommendedName>
        <fullName evidence="2">Metalloendopeptidase</fullName>
        <ecNumber evidence="2">3.4.24.-</ecNumber>
    </recommendedName>
</protein>
<feature type="domain" description="Peptidase M12A" evidence="3">
    <location>
        <begin position="94"/>
        <end position="213"/>
    </location>
</feature>
<evidence type="ECO:0000313" key="5">
    <source>
        <dbReference type="Proteomes" id="UP001460270"/>
    </source>
</evidence>
<organism evidence="4 5">
    <name type="scientific">Mugilogobius chulae</name>
    <name type="common">yellowstripe goby</name>
    <dbReference type="NCBI Taxonomy" id="88201"/>
    <lineage>
        <taxon>Eukaryota</taxon>
        <taxon>Metazoa</taxon>
        <taxon>Chordata</taxon>
        <taxon>Craniata</taxon>
        <taxon>Vertebrata</taxon>
        <taxon>Euteleostomi</taxon>
        <taxon>Actinopterygii</taxon>
        <taxon>Neopterygii</taxon>
        <taxon>Teleostei</taxon>
        <taxon>Neoteleostei</taxon>
        <taxon>Acanthomorphata</taxon>
        <taxon>Gobiaria</taxon>
        <taxon>Gobiiformes</taxon>
        <taxon>Gobioidei</taxon>
        <taxon>Gobiidae</taxon>
        <taxon>Gobionellinae</taxon>
        <taxon>Mugilogobius</taxon>
    </lineage>
</organism>
<dbReference type="GO" id="GO:0006508">
    <property type="term" value="P:proteolysis"/>
    <property type="evidence" value="ECO:0007669"/>
    <property type="project" value="UniProtKB-KW"/>
</dbReference>
<dbReference type="AlphaFoldDB" id="A0AAW0NY52"/>
<gene>
    <name evidence="4" type="ORF">WMY93_012679</name>
</gene>
<feature type="binding site" evidence="1">
    <location>
        <position position="117"/>
    </location>
    <ligand>
        <name>Zn(2+)</name>
        <dbReference type="ChEBI" id="CHEBI:29105"/>
        <note>catalytic</note>
    </ligand>
</feature>
<comment type="caution">
    <text evidence="4">The sequence shown here is derived from an EMBL/GenBank/DDBJ whole genome shotgun (WGS) entry which is preliminary data.</text>
</comment>
<evidence type="ECO:0000313" key="4">
    <source>
        <dbReference type="EMBL" id="KAK7912468.1"/>
    </source>
</evidence>
<dbReference type="PANTHER" id="PTHR10127:SF899">
    <property type="entry name" value="ASTACIN-LIKE METALLOENDOPEPTIDASE-RELATED"/>
    <property type="match status" value="1"/>
</dbReference>
<keyword evidence="1 2" id="KW-0645">Protease</keyword>
<keyword evidence="5" id="KW-1185">Reference proteome</keyword>
<reference evidence="5" key="1">
    <citation type="submission" date="2024-04" db="EMBL/GenBank/DDBJ databases">
        <title>Salinicola lusitanus LLJ914,a marine bacterium isolated from the Okinawa Trough.</title>
        <authorList>
            <person name="Li J."/>
        </authorList>
    </citation>
    <scope>NUCLEOTIDE SEQUENCE [LARGE SCALE GENOMIC DNA]</scope>
</reference>
<sequence length="216" mass="23962">MLTFLFNWDSTGHILDDEDVSISTLLEKANKNLGKDFADPPVVEGDIVVPYGLQNADPCTARAVCGPKPVMATSMCPTASPTSTLLLLCGPAWGAQVVSLARQGCVFQSTIQHELLHALGFNHEQTRSDRDTHVRILLQNVIRGMEFNFRRIQTRNLGTPYDYNSVMHYGRFAFSSNRQPTIVPIPDANVAIGRATQMSPTDILRVNRLYNCSQQL</sequence>
<dbReference type="Gene3D" id="3.40.390.10">
    <property type="entry name" value="Collagenase (Catalytic Domain)"/>
    <property type="match status" value="1"/>
</dbReference>
<comment type="caution">
    <text evidence="1">Lacks conserved residue(s) required for the propagation of feature annotation.</text>
</comment>
<feature type="binding site" evidence="1">
    <location>
        <position position="113"/>
    </location>
    <ligand>
        <name>Zn(2+)</name>
        <dbReference type="ChEBI" id="CHEBI:29105"/>
        <note>catalytic</note>
    </ligand>
</feature>
<dbReference type="Pfam" id="PF01400">
    <property type="entry name" value="Astacin"/>
    <property type="match status" value="1"/>
</dbReference>
<feature type="binding site" evidence="1">
    <location>
        <position position="123"/>
    </location>
    <ligand>
        <name>Zn(2+)</name>
        <dbReference type="ChEBI" id="CHEBI:29105"/>
        <note>catalytic</note>
    </ligand>
</feature>
<evidence type="ECO:0000259" key="3">
    <source>
        <dbReference type="PROSITE" id="PS51864"/>
    </source>
</evidence>
<dbReference type="SMART" id="SM00235">
    <property type="entry name" value="ZnMc"/>
    <property type="match status" value="1"/>
</dbReference>
<dbReference type="SUPFAM" id="SSF55486">
    <property type="entry name" value="Metalloproteases ('zincins'), catalytic domain"/>
    <property type="match status" value="1"/>
</dbReference>
<evidence type="ECO:0000256" key="1">
    <source>
        <dbReference type="PROSITE-ProRule" id="PRU01211"/>
    </source>
</evidence>
<dbReference type="EMBL" id="JBBPFD010000009">
    <property type="protein sequence ID" value="KAK7912468.1"/>
    <property type="molecule type" value="Genomic_DNA"/>
</dbReference>
<dbReference type="InterPro" id="IPR024079">
    <property type="entry name" value="MetalloPept_cat_dom_sf"/>
</dbReference>
<dbReference type="PROSITE" id="PS51864">
    <property type="entry name" value="ASTACIN"/>
    <property type="match status" value="1"/>
</dbReference>
<dbReference type="GO" id="GO:0008270">
    <property type="term" value="F:zinc ion binding"/>
    <property type="evidence" value="ECO:0007669"/>
    <property type="project" value="UniProtKB-UniRule"/>
</dbReference>
<dbReference type="EC" id="3.4.24.-" evidence="2"/>
<dbReference type="Proteomes" id="UP001460270">
    <property type="component" value="Unassembled WGS sequence"/>
</dbReference>
<dbReference type="PRINTS" id="PR00480">
    <property type="entry name" value="ASTACIN"/>
</dbReference>
<dbReference type="InterPro" id="IPR006026">
    <property type="entry name" value="Peptidase_Metallo"/>
</dbReference>
<keyword evidence="1 2" id="KW-0378">Hydrolase</keyword>
<evidence type="ECO:0000256" key="2">
    <source>
        <dbReference type="RuleBase" id="RU361183"/>
    </source>
</evidence>
<accession>A0AAW0NY52</accession>
<dbReference type="GO" id="GO:0004222">
    <property type="term" value="F:metalloendopeptidase activity"/>
    <property type="evidence" value="ECO:0007669"/>
    <property type="project" value="UniProtKB-UniRule"/>
</dbReference>
<name>A0AAW0NY52_9GOBI</name>